<dbReference type="Gene3D" id="3.40.50.970">
    <property type="match status" value="1"/>
</dbReference>
<comment type="caution">
    <text evidence="5">The sequence shown here is derived from an EMBL/GenBank/DDBJ whole genome shotgun (WGS) entry which is preliminary data.</text>
</comment>
<gene>
    <name evidence="5" type="ORF">HYZ11_14360</name>
</gene>
<evidence type="ECO:0000256" key="1">
    <source>
        <dbReference type="ARBA" id="ARBA00001964"/>
    </source>
</evidence>
<evidence type="ECO:0000256" key="2">
    <source>
        <dbReference type="ARBA" id="ARBA00023002"/>
    </source>
</evidence>
<dbReference type="GO" id="GO:0006086">
    <property type="term" value="P:pyruvate decarboxylation to acetyl-CoA"/>
    <property type="evidence" value="ECO:0007669"/>
    <property type="project" value="TreeGrafter"/>
</dbReference>
<dbReference type="EMBL" id="JACPUR010000035">
    <property type="protein sequence ID" value="MBI3128784.1"/>
    <property type="molecule type" value="Genomic_DNA"/>
</dbReference>
<organism evidence="5 6">
    <name type="scientific">Tectimicrobiota bacterium</name>
    <dbReference type="NCBI Taxonomy" id="2528274"/>
    <lineage>
        <taxon>Bacteria</taxon>
        <taxon>Pseudomonadati</taxon>
        <taxon>Nitrospinota/Tectimicrobiota group</taxon>
        <taxon>Candidatus Tectimicrobiota</taxon>
    </lineage>
</organism>
<dbReference type="InterPro" id="IPR029061">
    <property type="entry name" value="THDP-binding"/>
</dbReference>
<dbReference type="Pfam" id="PF00676">
    <property type="entry name" value="E1_dh"/>
    <property type="match status" value="1"/>
</dbReference>
<comment type="cofactor">
    <cofactor evidence="1">
        <name>thiamine diphosphate</name>
        <dbReference type="ChEBI" id="CHEBI:58937"/>
    </cofactor>
</comment>
<dbReference type="SUPFAM" id="SSF52518">
    <property type="entry name" value="Thiamin diphosphate-binding fold (THDP-binding)"/>
    <property type="match status" value="1"/>
</dbReference>
<keyword evidence="2" id="KW-0560">Oxidoreductase</keyword>
<dbReference type="Proteomes" id="UP000782312">
    <property type="component" value="Unassembled WGS sequence"/>
</dbReference>
<evidence type="ECO:0000259" key="4">
    <source>
        <dbReference type="Pfam" id="PF00676"/>
    </source>
</evidence>
<evidence type="ECO:0000313" key="6">
    <source>
        <dbReference type="Proteomes" id="UP000782312"/>
    </source>
</evidence>
<feature type="domain" description="Dehydrogenase E1 component" evidence="4">
    <location>
        <begin position="65"/>
        <end position="360"/>
    </location>
</feature>
<proteinExistence type="predicted"/>
<keyword evidence="3" id="KW-0786">Thiamine pyrophosphate</keyword>
<dbReference type="PANTHER" id="PTHR11516">
    <property type="entry name" value="PYRUVATE DEHYDROGENASE E1 COMPONENT, ALPHA SUBUNIT BACTERIAL AND ORGANELLAR"/>
    <property type="match status" value="1"/>
</dbReference>
<evidence type="ECO:0000256" key="3">
    <source>
        <dbReference type="ARBA" id="ARBA00023052"/>
    </source>
</evidence>
<name>A0A932MMY1_UNCTE</name>
<dbReference type="InterPro" id="IPR001017">
    <property type="entry name" value="DH_E1"/>
</dbReference>
<dbReference type="GO" id="GO:0004739">
    <property type="term" value="F:pyruvate dehydrogenase (acetyl-transferring) activity"/>
    <property type="evidence" value="ECO:0007669"/>
    <property type="project" value="TreeGrafter"/>
</dbReference>
<dbReference type="CDD" id="cd02000">
    <property type="entry name" value="TPP_E1_PDC_ADC_BCADC"/>
    <property type="match status" value="1"/>
</dbReference>
<dbReference type="PANTHER" id="PTHR11516:SF41">
    <property type="entry name" value="3-METHYL-2-OXOBUTANOATE DEHYDROGENASE SUBUNIT ALPHA"/>
    <property type="match status" value="1"/>
</dbReference>
<reference evidence="5" key="1">
    <citation type="submission" date="2020-07" db="EMBL/GenBank/DDBJ databases">
        <title>Huge and variable diversity of episymbiotic CPR bacteria and DPANN archaea in groundwater ecosystems.</title>
        <authorList>
            <person name="He C.Y."/>
            <person name="Keren R."/>
            <person name="Whittaker M."/>
            <person name="Farag I.F."/>
            <person name="Doudna J."/>
            <person name="Cate J.H.D."/>
            <person name="Banfield J.F."/>
        </authorList>
    </citation>
    <scope>NUCLEOTIDE SEQUENCE</scope>
    <source>
        <strain evidence="5">NC_groundwater_763_Ag_S-0.2um_68_21</strain>
    </source>
</reference>
<dbReference type="AlphaFoldDB" id="A0A932MMY1"/>
<protein>
    <submittedName>
        <fullName evidence="5">Thiamine pyrophosphate-dependent dehydrogenase E1 component subunit alpha</fullName>
    </submittedName>
</protein>
<sequence>MRAKIQNAASEPVRSEELAGLDFFRDLADRYLSIEGLEARWVPIQREDLRPGKPDALRLHHLLSLTRAVEETLDSAFRSGHVPGTAFFSRGNEAAGVGSASCLREEEWLVPMHRNCGAHLAKGHPPVSIMAHFFGRAGGPSEGRDGNFHMGYRPKKITQLISHIGTMVPIAAGIAWAAKLQRNGQAVLTYIGDGGTSSGDFHEAMNFAAVRKFPLAVVIDNNQYAYKTPLSDQYACPALALRASGYGVPGFLIDGTDVLLVREVVSRALERARRGGGPTLIESVTMRLGGHSVYDRFTDYVDMEKFKLWQEKRDPIKRFDQYLIEYEVLTPEEIAASHARARREAEEARDTALKLPFPDPAKVAEGVFAE</sequence>
<dbReference type="InterPro" id="IPR050642">
    <property type="entry name" value="PDH_E1_Alpha_Subunit"/>
</dbReference>
<evidence type="ECO:0000313" key="5">
    <source>
        <dbReference type="EMBL" id="MBI3128784.1"/>
    </source>
</evidence>
<accession>A0A932MMY1</accession>